<evidence type="ECO:0000313" key="2">
    <source>
        <dbReference type="EMBL" id="OAV85372.1"/>
    </source>
</evidence>
<evidence type="ECO:0000256" key="1">
    <source>
        <dbReference type="SAM" id="MobiDB-lite"/>
    </source>
</evidence>
<organism evidence="2">
    <name type="scientific">Puccinia triticina (isolate 1-1 / race 1 (BBBD))</name>
    <name type="common">Brown leaf rust fungus</name>
    <dbReference type="NCBI Taxonomy" id="630390"/>
    <lineage>
        <taxon>Eukaryota</taxon>
        <taxon>Fungi</taxon>
        <taxon>Dikarya</taxon>
        <taxon>Basidiomycota</taxon>
        <taxon>Pucciniomycotina</taxon>
        <taxon>Pucciniomycetes</taxon>
        <taxon>Pucciniales</taxon>
        <taxon>Pucciniaceae</taxon>
        <taxon>Puccinia</taxon>
    </lineage>
</organism>
<evidence type="ECO:0000313" key="3">
    <source>
        <dbReference type="EnsemblFungi" id="PTTG_30572-t43_1-p1"/>
    </source>
</evidence>
<dbReference type="OrthoDB" id="2507532at2759"/>
<reference evidence="3" key="4">
    <citation type="submission" date="2025-05" db="UniProtKB">
        <authorList>
            <consortium name="EnsemblFungi"/>
        </authorList>
    </citation>
    <scope>IDENTIFICATION</scope>
    <source>
        <strain evidence="3">isolate 1-1 / race 1 (BBBD)</strain>
    </source>
</reference>
<sequence length="277" mass="31440">EKSRLAFKDELPPQHLYFFVEVTSITNPIEQQQYMRSMDWIYQLKVCGEKYTLFSRGFWNGYHYWCKVLRSGRGSTTGVWLHDDQQNDGIARLVNTDASSIGGCHPFTSWLFYSRRWTASEEKYVQDSISKISTDHPKAEGDTPFMNLGNLLNPQVKPSPVSSKDAKNLEDEYVVNNFEDLEASDFNGNSDRDSHHDKSDSDDLGDEDNTKPDLGEAETLVASNAPEPLKLKLKLPPRPTQETLPELAPLSKQADQPAPSANEVKAVQRRSKRTSRK</sequence>
<dbReference type="EMBL" id="ADAS02004696">
    <property type="protein sequence ID" value="OAV85372.1"/>
    <property type="molecule type" value="Genomic_DNA"/>
</dbReference>
<dbReference type="AlphaFoldDB" id="A0A180FYL0"/>
<dbReference type="VEuPathDB" id="FungiDB:PTTG_30572"/>
<feature type="region of interest" description="Disordered" evidence="1">
    <location>
        <begin position="133"/>
        <end position="165"/>
    </location>
</feature>
<keyword evidence="4" id="KW-1185">Reference proteome</keyword>
<accession>A0A180FYL0</accession>
<dbReference type="Proteomes" id="UP000005240">
    <property type="component" value="Unassembled WGS sequence"/>
</dbReference>
<dbReference type="EnsemblFungi" id="PTTG_30572-t43_1">
    <property type="protein sequence ID" value="PTTG_30572-t43_1-p1"/>
    <property type="gene ID" value="PTTG_30572"/>
</dbReference>
<evidence type="ECO:0000313" key="4">
    <source>
        <dbReference type="Proteomes" id="UP000005240"/>
    </source>
</evidence>
<feature type="compositionally biased region" description="Basic residues" evidence="1">
    <location>
        <begin position="267"/>
        <end position="277"/>
    </location>
</feature>
<reference evidence="2" key="1">
    <citation type="submission" date="2009-11" db="EMBL/GenBank/DDBJ databases">
        <authorList>
            <consortium name="The Broad Institute Genome Sequencing Platform"/>
            <person name="Ward D."/>
            <person name="Feldgarden M."/>
            <person name="Earl A."/>
            <person name="Young S.K."/>
            <person name="Zeng Q."/>
            <person name="Koehrsen M."/>
            <person name="Alvarado L."/>
            <person name="Berlin A."/>
            <person name="Bochicchio J."/>
            <person name="Borenstein D."/>
            <person name="Chapman S.B."/>
            <person name="Chen Z."/>
            <person name="Engels R."/>
            <person name="Freedman E."/>
            <person name="Gellesch M."/>
            <person name="Goldberg J."/>
            <person name="Griggs A."/>
            <person name="Gujja S."/>
            <person name="Heilman E."/>
            <person name="Heiman D."/>
            <person name="Hepburn T."/>
            <person name="Howarth C."/>
            <person name="Jen D."/>
            <person name="Larson L."/>
            <person name="Lewis B."/>
            <person name="Mehta T."/>
            <person name="Park D."/>
            <person name="Pearson M."/>
            <person name="Roberts A."/>
            <person name="Saif S."/>
            <person name="Shea T."/>
            <person name="Shenoy N."/>
            <person name="Sisk P."/>
            <person name="Stolte C."/>
            <person name="Sykes S."/>
            <person name="Thomson T."/>
            <person name="Walk T."/>
            <person name="White J."/>
            <person name="Yandava C."/>
            <person name="Izard J."/>
            <person name="Baranova O.V."/>
            <person name="Blanton J.M."/>
            <person name="Tanner A.C."/>
            <person name="Dewhirst F.E."/>
            <person name="Haas B."/>
            <person name="Nusbaum C."/>
            <person name="Birren B."/>
        </authorList>
    </citation>
    <scope>NUCLEOTIDE SEQUENCE [LARGE SCALE GENOMIC DNA]</scope>
    <source>
        <strain evidence="2">1-1 BBBD Race 1</strain>
    </source>
</reference>
<name>A0A180FYL0_PUCT1</name>
<proteinExistence type="predicted"/>
<feature type="non-terminal residue" evidence="2">
    <location>
        <position position="1"/>
    </location>
</feature>
<feature type="compositionally biased region" description="Basic and acidic residues" evidence="1">
    <location>
        <begin position="190"/>
        <end position="201"/>
    </location>
</feature>
<reference evidence="3 4" key="3">
    <citation type="journal article" date="2017" name="G3 (Bethesda)">
        <title>Comparative analysis highlights variable genome content of wheat rusts and divergence of the mating loci.</title>
        <authorList>
            <person name="Cuomo C.A."/>
            <person name="Bakkeren G."/>
            <person name="Khalil H.B."/>
            <person name="Panwar V."/>
            <person name="Joly D."/>
            <person name="Linning R."/>
            <person name="Sakthikumar S."/>
            <person name="Song X."/>
            <person name="Adiconis X."/>
            <person name="Fan L."/>
            <person name="Goldberg J.M."/>
            <person name="Levin J.Z."/>
            <person name="Young S."/>
            <person name="Zeng Q."/>
            <person name="Anikster Y."/>
            <person name="Bruce M."/>
            <person name="Wang M."/>
            <person name="Yin C."/>
            <person name="McCallum B."/>
            <person name="Szabo L.J."/>
            <person name="Hulbert S."/>
            <person name="Chen X."/>
            <person name="Fellers J.P."/>
        </authorList>
    </citation>
    <scope>NUCLEOTIDE SEQUENCE</scope>
    <source>
        <strain evidence="3">isolate 1-1 / race 1 (BBBD)</strain>
        <strain evidence="4">Isolate 1-1 / race 1 (BBBD)</strain>
    </source>
</reference>
<protein>
    <submittedName>
        <fullName evidence="2 3">Uncharacterized protein</fullName>
    </submittedName>
</protein>
<reference evidence="2" key="2">
    <citation type="submission" date="2016-05" db="EMBL/GenBank/DDBJ databases">
        <title>Comparative analysis highlights variable genome content of wheat rusts and divergence of the mating loci.</title>
        <authorList>
            <person name="Cuomo C.A."/>
            <person name="Bakkeren G."/>
            <person name="Szabo L."/>
            <person name="Khalil H."/>
            <person name="Joly D."/>
            <person name="Goldberg J."/>
            <person name="Young S."/>
            <person name="Zeng Q."/>
            <person name="Fellers J."/>
        </authorList>
    </citation>
    <scope>NUCLEOTIDE SEQUENCE [LARGE SCALE GENOMIC DNA]</scope>
    <source>
        <strain evidence="2">1-1 BBBD Race 1</strain>
    </source>
</reference>
<gene>
    <name evidence="2" type="ORF">PTTG_30572</name>
</gene>
<feature type="region of interest" description="Disordered" evidence="1">
    <location>
        <begin position="184"/>
        <end position="277"/>
    </location>
</feature>